<dbReference type="Proteomes" id="UP000239239">
    <property type="component" value="Unassembled WGS sequence"/>
</dbReference>
<sequence length="69" mass="8205">MTILFKFSYIVMKIFEFLINFLDLFKITADTHIVACFEPKRRCVLLTTPNGELSIKWKLNNKQVETRHV</sequence>
<evidence type="ECO:0000313" key="1">
    <source>
        <dbReference type="EMBL" id="PPK33936.1"/>
    </source>
</evidence>
<proteinExistence type="predicted"/>
<comment type="caution">
    <text evidence="1">The sequence shown here is derived from an EMBL/GenBank/DDBJ whole genome shotgun (WGS) entry which is preliminary data.</text>
</comment>
<protein>
    <submittedName>
        <fullName evidence="1">Uncharacterized protein</fullName>
    </submittedName>
</protein>
<dbReference type="EMBL" id="PQWY01000001">
    <property type="protein sequence ID" value="PPK33936.1"/>
    <property type="molecule type" value="Genomic_DNA"/>
</dbReference>
<evidence type="ECO:0000313" key="2">
    <source>
        <dbReference type="Proteomes" id="UP000239239"/>
    </source>
</evidence>
<name>A0A2S6F947_LEGPN</name>
<dbReference type="AlphaFoldDB" id="A0A2S6F947"/>
<accession>A0A2S6F947</accession>
<organism evidence="1 2">
    <name type="scientific">Legionella pneumophila</name>
    <dbReference type="NCBI Taxonomy" id="446"/>
    <lineage>
        <taxon>Bacteria</taxon>
        <taxon>Pseudomonadati</taxon>
        <taxon>Pseudomonadota</taxon>
        <taxon>Gammaproteobacteria</taxon>
        <taxon>Legionellales</taxon>
        <taxon>Legionellaceae</taxon>
        <taxon>Legionella</taxon>
    </lineage>
</organism>
<gene>
    <name evidence="1" type="ORF">C3928_00145</name>
</gene>
<reference evidence="1 2" key="1">
    <citation type="submission" date="2018-02" db="EMBL/GenBank/DDBJ databases">
        <title>Draft genome sequences of four Legionella pneumophila clinical strains isolated in Ontario.</title>
        <authorList>
            <person name="Fortuna A."/>
            <person name="Ramnarine R."/>
            <person name="Li A."/>
            <person name="Frantz C."/>
            <person name="Mallo G."/>
        </authorList>
    </citation>
    <scope>NUCLEOTIDE SEQUENCE [LARGE SCALE GENOMIC DNA]</scope>
    <source>
        <strain evidence="1 2">LG61</strain>
    </source>
</reference>